<dbReference type="InterPro" id="IPR051401">
    <property type="entry name" value="GtrA_CellWall_Glycosyl"/>
</dbReference>
<feature type="transmembrane region" description="Helical" evidence="6">
    <location>
        <begin position="112"/>
        <end position="133"/>
    </location>
</feature>
<evidence type="ECO:0000256" key="3">
    <source>
        <dbReference type="ARBA" id="ARBA00022692"/>
    </source>
</evidence>
<feature type="transmembrane region" description="Helical" evidence="6">
    <location>
        <begin position="40"/>
        <end position="60"/>
    </location>
</feature>
<feature type="transmembrane region" description="Helical" evidence="6">
    <location>
        <begin position="14"/>
        <end position="34"/>
    </location>
</feature>
<keyword evidence="5 6" id="KW-0472">Membrane</keyword>
<comment type="caution">
    <text evidence="8">The sequence shown here is derived from an EMBL/GenBank/DDBJ whole genome shotgun (WGS) entry which is preliminary data.</text>
</comment>
<dbReference type="InterPro" id="IPR007267">
    <property type="entry name" value="GtrA_DPMS_TM"/>
</dbReference>
<comment type="similarity">
    <text evidence="2">Belongs to the GtrA family.</text>
</comment>
<dbReference type="AlphaFoldDB" id="A0A2P7Q267"/>
<name>A0A2P7Q267_9FIRM</name>
<evidence type="ECO:0000313" key="9">
    <source>
        <dbReference type="Proteomes" id="UP000241434"/>
    </source>
</evidence>
<evidence type="ECO:0000256" key="5">
    <source>
        <dbReference type="ARBA" id="ARBA00023136"/>
    </source>
</evidence>
<evidence type="ECO:0000256" key="6">
    <source>
        <dbReference type="SAM" id="Phobius"/>
    </source>
</evidence>
<keyword evidence="4 6" id="KW-1133">Transmembrane helix</keyword>
<keyword evidence="3 6" id="KW-0812">Transmembrane</keyword>
<feature type="transmembrane region" description="Helical" evidence="6">
    <location>
        <begin position="81"/>
        <end position="106"/>
    </location>
</feature>
<keyword evidence="9" id="KW-1185">Reference proteome</keyword>
<dbReference type="Pfam" id="PF04138">
    <property type="entry name" value="GtrA_DPMS_TM"/>
    <property type="match status" value="1"/>
</dbReference>
<gene>
    <name evidence="8" type="ORF">UF10_01230</name>
</gene>
<protein>
    <submittedName>
        <fullName evidence="8">Teichoic acid glycosylation protein</fullName>
    </submittedName>
</protein>
<comment type="subcellular location">
    <subcellularLocation>
        <location evidence="1">Membrane</location>
        <topology evidence="1">Multi-pass membrane protein</topology>
    </subcellularLocation>
</comment>
<organism evidence="8 9">
    <name type="scientific">Peptostreptococcus russellii</name>
    <dbReference type="NCBI Taxonomy" id="215200"/>
    <lineage>
        <taxon>Bacteria</taxon>
        <taxon>Bacillati</taxon>
        <taxon>Bacillota</taxon>
        <taxon>Clostridia</taxon>
        <taxon>Peptostreptococcales</taxon>
        <taxon>Peptostreptococcaceae</taxon>
        <taxon>Peptostreptococcus</taxon>
    </lineage>
</organism>
<evidence type="ECO:0000313" key="8">
    <source>
        <dbReference type="EMBL" id="PSJ32058.1"/>
    </source>
</evidence>
<sequence>MEKILKLYNKYKELINYVIFGGLTTLVNFIVYFACIDVLAIHYLLANIIAWFLSVVFAYVTNRLFVFEKVNFSLRSIVREIILFFGARLLSGAIETASLFVMVSLIGFSEKISKLAVAIIVVILNYIFSKLIVFRKYQK</sequence>
<evidence type="ECO:0000256" key="1">
    <source>
        <dbReference type="ARBA" id="ARBA00004141"/>
    </source>
</evidence>
<dbReference type="GO" id="GO:0005886">
    <property type="term" value="C:plasma membrane"/>
    <property type="evidence" value="ECO:0007669"/>
    <property type="project" value="TreeGrafter"/>
</dbReference>
<dbReference type="EMBL" id="JYGE01000002">
    <property type="protein sequence ID" value="PSJ32058.1"/>
    <property type="molecule type" value="Genomic_DNA"/>
</dbReference>
<dbReference type="GO" id="GO:0000271">
    <property type="term" value="P:polysaccharide biosynthetic process"/>
    <property type="evidence" value="ECO:0007669"/>
    <property type="project" value="InterPro"/>
</dbReference>
<dbReference type="PANTHER" id="PTHR38459">
    <property type="entry name" value="PROPHAGE BACTOPRENOL-LINKED GLUCOSE TRANSLOCASE HOMOLOG"/>
    <property type="match status" value="1"/>
</dbReference>
<proteinExistence type="inferred from homology"/>
<reference evidence="8" key="1">
    <citation type="thesis" date="2015" institute="Rutgers" country="The State University of New Jersey, 14 College Farm Rd., New Brunswick, NJ, USA">
        <title>Ammonia toxicity in bacteria and its implications for treatment of and resource recovery from highly nitrogenous organic wastes.</title>
        <authorList>
            <person name="Luther A.K."/>
        </authorList>
    </citation>
    <scope>NUCLEOTIDE SEQUENCE</scope>
    <source>
        <strain evidence="8">RT-10B</strain>
    </source>
</reference>
<evidence type="ECO:0000259" key="7">
    <source>
        <dbReference type="Pfam" id="PF04138"/>
    </source>
</evidence>
<dbReference type="OrthoDB" id="361483at2"/>
<evidence type="ECO:0000256" key="4">
    <source>
        <dbReference type="ARBA" id="ARBA00022989"/>
    </source>
</evidence>
<accession>A0A2P7Q267</accession>
<dbReference type="RefSeq" id="WP_106776040.1">
    <property type="nucleotide sequence ID" value="NZ_JBGGGQ010000002.1"/>
</dbReference>
<dbReference type="Proteomes" id="UP000241434">
    <property type="component" value="Unassembled WGS sequence"/>
</dbReference>
<evidence type="ECO:0000256" key="2">
    <source>
        <dbReference type="ARBA" id="ARBA00009399"/>
    </source>
</evidence>
<dbReference type="PANTHER" id="PTHR38459:SF5">
    <property type="entry name" value="CELL WALL TEICHOIC ACID GLYCOSYLATION PROTEIN GTCA"/>
    <property type="match status" value="1"/>
</dbReference>
<feature type="domain" description="GtrA/DPMS transmembrane" evidence="7">
    <location>
        <begin position="17"/>
        <end position="134"/>
    </location>
</feature>